<organism evidence="5 6">
    <name type="scientific">Coemansia javaensis</name>
    <dbReference type="NCBI Taxonomy" id="2761396"/>
    <lineage>
        <taxon>Eukaryota</taxon>
        <taxon>Fungi</taxon>
        <taxon>Fungi incertae sedis</taxon>
        <taxon>Zoopagomycota</taxon>
        <taxon>Kickxellomycotina</taxon>
        <taxon>Kickxellomycetes</taxon>
        <taxon>Kickxellales</taxon>
        <taxon>Kickxellaceae</taxon>
        <taxon>Coemansia</taxon>
    </lineage>
</organism>
<proteinExistence type="predicted"/>
<keyword evidence="1" id="KW-0677">Repeat</keyword>
<dbReference type="Pfam" id="PF12796">
    <property type="entry name" value="Ank_2"/>
    <property type="match status" value="1"/>
</dbReference>
<gene>
    <name evidence="5" type="ORF">H4R18_005938</name>
</gene>
<evidence type="ECO:0000256" key="3">
    <source>
        <dbReference type="PROSITE-ProRule" id="PRU00023"/>
    </source>
</evidence>
<dbReference type="AlphaFoldDB" id="A0A9W8LDK9"/>
<evidence type="ECO:0000256" key="4">
    <source>
        <dbReference type="SAM" id="MobiDB-lite"/>
    </source>
</evidence>
<dbReference type="PANTHER" id="PTHR24171">
    <property type="entry name" value="ANKYRIN REPEAT DOMAIN-CONTAINING PROTEIN 39-RELATED"/>
    <property type="match status" value="1"/>
</dbReference>
<comment type="caution">
    <text evidence="5">The sequence shown here is derived from an EMBL/GenBank/DDBJ whole genome shotgun (WGS) entry which is preliminary data.</text>
</comment>
<keyword evidence="6" id="KW-1185">Reference proteome</keyword>
<reference evidence="5" key="1">
    <citation type="submission" date="2022-07" db="EMBL/GenBank/DDBJ databases">
        <title>Phylogenomic reconstructions and comparative analyses of Kickxellomycotina fungi.</title>
        <authorList>
            <person name="Reynolds N.K."/>
            <person name="Stajich J.E."/>
            <person name="Barry K."/>
            <person name="Grigoriev I.V."/>
            <person name="Crous P."/>
            <person name="Smith M.E."/>
        </authorList>
    </citation>
    <scope>NUCLEOTIDE SEQUENCE</scope>
    <source>
        <strain evidence="5">NBRC 105414</strain>
    </source>
</reference>
<evidence type="ECO:0000256" key="2">
    <source>
        <dbReference type="ARBA" id="ARBA00023043"/>
    </source>
</evidence>
<accession>A0A9W8LDK9</accession>
<dbReference type="SMART" id="SM00248">
    <property type="entry name" value="ANK"/>
    <property type="match status" value="2"/>
</dbReference>
<protein>
    <recommendedName>
        <fullName evidence="7">Ankyrin</fullName>
    </recommendedName>
</protein>
<evidence type="ECO:0000313" key="6">
    <source>
        <dbReference type="Proteomes" id="UP001140217"/>
    </source>
</evidence>
<feature type="repeat" description="ANK" evidence="3">
    <location>
        <begin position="33"/>
        <end position="55"/>
    </location>
</feature>
<dbReference type="SUPFAM" id="SSF48403">
    <property type="entry name" value="Ankyrin repeat"/>
    <property type="match status" value="1"/>
</dbReference>
<keyword evidence="2 3" id="KW-0040">ANK repeat</keyword>
<feature type="region of interest" description="Disordered" evidence="4">
    <location>
        <begin position="139"/>
        <end position="168"/>
    </location>
</feature>
<dbReference type="OrthoDB" id="9995210at2759"/>
<evidence type="ECO:0000256" key="1">
    <source>
        <dbReference type="ARBA" id="ARBA00022737"/>
    </source>
</evidence>
<dbReference type="PROSITE" id="PS50088">
    <property type="entry name" value="ANK_REPEAT"/>
    <property type="match status" value="1"/>
</dbReference>
<dbReference type="Proteomes" id="UP001140217">
    <property type="component" value="Unassembled WGS sequence"/>
</dbReference>
<dbReference type="EMBL" id="JANBUL010000413">
    <property type="protein sequence ID" value="KAJ2775812.1"/>
    <property type="molecule type" value="Genomic_DNA"/>
</dbReference>
<evidence type="ECO:0000313" key="5">
    <source>
        <dbReference type="EMBL" id="KAJ2775812.1"/>
    </source>
</evidence>
<dbReference type="InterPro" id="IPR002110">
    <property type="entry name" value="Ankyrin_rpt"/>
</dbReference>
<name>A0A9W8LDK9_9FUNG</name>
<sequence length="168" mass="18432">EQLLSACMTNHSELVRELLAGPQPVDVNHTNALGFTALHYAAQTGSADCVELLAQVPGIKPNLQDHMGLNTPLHLVLLDCSDPDLTLRIVRDLTKAGSDPRVANKTGQCPKDLPYDDDEEIQQVLLRATLFIEKMESQARYNKNNNSNSNSNNNNNDDDDEDDGYSSG</sequence>
<dbReference type="Gene3D" id="1.25.40.20">
    <property type="entry name" value="Ankyrin repeat-containing domain"/>
    <property type="match status" value="1"/>
</dbReference>
<feature type="compositionally biased region" description="Low complexity" evidence="4">
    <location>
        <begin position="142"/>
        <end position="155"/>
    </location>
</feature>
<feature type="non-terminal residue" evidence="5">
    <location>
        <position position="168"/>
    </location>
</feature>
<feature type="compositionally biased region" description="Acidic residues" evidence="4">
    <location>
        <begin position="156"/>
        <end position="168"/>
    </location>
</feature>
<evidence type="ECO:0008006" key="7">
    <source>
        <dbReference type="Google" id="ProtNLM"/>
    </source>
</evidence>
<dbReference type="InterPro" id="IPR036770">
    <property type="entry name" value="Ankyrin_rpt-contain_sf"/>
</dbReference>
<dbReference type="PROSITE" id="PS50297">
    <property type="entry name" value="ANK_REP_REGION"/>
    <property type="match status" value="1"/>
</dbReference>